<name>A0A8H7UEH1_MORIS</name>
<keyword evidence="5" id="KW-1185">Reference proteome</keyword>
<comment type="similarity">
    <text evidence="1 2">Belongs to the phospholipid scramblase family.</text>
</comment>
<organism evidence="4 5">
    <name type="scientific">Mortierella isabellina</name>
    <name type="common">Filamentous fungus</name>
    <name type="synonym">Umbelopsis isabellina</name>
    <dbReference type="NCBI Taxonomy" id="91625"/>
    <lineage>
        <taxon>Eukaryota</taxon>
        <taxon>Fungi</taxon>
        <taxon>Fungi incertae sedis</taxon>
        <taxon>Mucoromycota</taxon>
        <taxon>Mucoromycotina</taxon>
        <taxon>Umbelopsidomycetes</taxon>
        <taxon>Umbelopsidales</taxon>
        <taxon>Umbelopsidaceae</taxon>
        <taxon>Umbelopsis</taxon>
    </lineage>
</organism>
<feature type="region of interest" description="Disordered" evidence="3">
    <location>
        <begin position="331"/>
        <end position="407"/>
    </location>
</feature>
<accession>A0A8H7UEH1</accession>
<dbReference type="PANTHER" id="PTHR23248:SF9">
    <property type="entry name" value="PHOSPHOLIPID SCRAMBLASE"/>
    <property type="match status" value="1"/>
</dbReference>
<dbReference type="Pfam" id="PF03803">
    <property type="entry name" value="Scramblase"/>
    <property type="match status" value="1"/>
</dbReference>
<dbReference type="Proteomes" id="UP000654370">
    <property type="component" value="Unassembled WGS sequence"/>
</dbReference>
<protein>
    <recommendedName>
        <fullName evidence="2">Phospholipid scramblase</fullName>
    </recommendedName>
</protein>
<dbReference type="GO" id="GO:0005886">
    <property type="term" value="C:plasma membrane"/>
    <property type="evidence" value="ECO:0007669"/>
    <property type="project" value="TreeGrafter"/>
</dbReference>
<dbReference type="PANTHER" id="PTHR23248">
    <property type="entry name" value="PHOSPHOLIPID SCRAMBLASE-RELATED"/>
    <property type="match status" value="1"/>
</dbReference>
<dbReference type="EMBL" id="JAEPQZ010000006">
    <property type="protein sequence ID" value="KAG2179990.1"/>
    <property type="molecule type" value="Genomic_DNA"/>
</dbReference>
<sequence length="407" mass="45078">MLRTARFIVPALRAYARNDAVKSPKLYSSLSRSRNLGPRQRIQSQAPLTRPHKVATSYAGAQEAQNAAENANTSDTATLVEHDAKLSEDPASVEVTIPTPSDSVIKPDYKGALVLAQPALVVGRQIEMMNVFLGFEQANKYTIMDPNGNHVGFIAEEDSLANSMTRQLLRTHRKFNAVIMNSEGEVVFKITRPYSLINSRIFIRTADDELIGEVQQRWHLLRRKYDLFVGTTQFATIDAPFLGWDFDLRDEQNQLIGNVNRNFVGFARELFTDTGQYVLRMDAVEGSSRGLTLDERAIALACAVSIDFDFFSRHSSHGAGGIMPFPFFGYGGSGEGQQAPTDEAVPPPPSQAGNFPDQYPSSSPPPSQETGYGDVWADESVQSPDDDQPGLFSKLRDMVSDDDQEWF</sequence>
<evidence type="ECO:0000313" key="4">
    <source>
        <dbReference type="EMBL" id="KAG2179990.1"/>
    </source>
</evidence>
<gene>
    <name evidence="4" type="ORF">INT43_003777</name>
</gene>
<dbReference type="InterPro" id="IPR025659">
    <property type="entry name" value="Tubby-like_C"/>
</dbReference>
<evidence type="ECO:0000256" key="1">
    <source>
        <dbReference type="ARBA" id="ARBA00005350"/>
    </source>
</evidence>
<comment type="caution">
    <text evidence="4">The sequence shown here is derived from an EMBL/GenBank/DDBJ whole genome shotgun (WGS) entry which is preliminary data.</text>
</comment>
<dbReference type="AlphaFoldDB" id="A0A8H7UEH1"/>
<feature type="region of interest" description="Disordered" evidence="3">
    <location>
        <begin position="29"/>
        <end position="54"/>
    </location>
</feature>
<dbReference type="SUPFAM" id="SSF54518">
    <property type="entry name" value="Tubby C-terminal domain-like"/>
    <property type="match status" value="1"/>
</dbReference>
<dbReference type="InterPro" id="IPR005552">
    <property type="entry name" value="Scramblase"/>
</dbReference>
<reference evidence="4" key="1">
    <citation type="submission" date="2020-12" db="EMBL/GenBank/DDBJ databases">
        <title>Metabolic potential, ecology and presence of endohyphal bacteria is reflected in genomic diversity of Mucoromycotina.</title>
        <authorList>
            <person name="Muszewska A."/>
            <person name="Okrasinska A."/>
            <person name="Steczkiewicz K."/>
            <person name="Drgas O."/>
            <person name="Orlowska M."/>
            <person name="Perlinska-Lenart U."/>
            <person name="Aleksandrzak-Piekarczyk T."/>
            <person name="Szatraj K."/>
            <person name="Zielenkiewicz U."/>
            <person name="Pilsyk S."/>
            <person name="Malc E."/>
            <person name="Mieczkowski P."/>
            <person name="Kruszewska J.S."/>
            <person name="Biernat P."/>
            <person name="Pawlowska J."/>
        </authorList>
    </citation>
    <scope>NUCLEOTIDE SEQUENCE</scope>
    <source>
        <strain evidence="4">WA0000067209</strain>
    </source>
</reference>
<evidence type="ECO:0000256" key="2">
    <source>
        <dbReference type="RuleBase" id="RU363116"/>
    </source>
</evidence>
<proteinExistence type="inferred from homology"/>
<dbReference type="OrthoDB" id="191150at2759"/>
<evidence type="ECO:0000256" key="3">
    <source>
        <dbReference type="SAM" id="MobiDB-lite"/>
    </source>
</evidence>
<dbReference type="GO" id="GO:0017128">
    <property type="term" value="F:phospholipid scramblase activity"/>
    <property type="evidence" value="ECO:0007669"/>
    <property type="project" value="InterPro"/>
</dbReference>
<evidence type="ECO:0000313" key="5">
    <source>
        <dbReference type="Proteomes" id="UP000654370"/>
    </source>
</evidence>